<evidence type="ECO:0000313" key="2">
    <source>
        <dbReference type="EMBL" id="CAG8058042.1"/>
    </source>
</evidence>
<sequence length="300" mass="34163">MAQVGEYLKEYQDMLQSELRNTHPELLKGCDRILEFLASAQGDRQMPDSSNSPHEESEVASNNETTDGTQEKSLASKRATEQYTSTQRMSPTTDSELETRHLIQSNMMIKLDQSVSDTIDRFMGGSTNYSYSFLEASFARRLKRFSLEHAFRVFTNPQSDPYEVFRLFRLVPCFRERDKMHPYFKDLVTSDRGHSLEISALPFYIIGGAGTHYPDLNGHGDPIYPPNMRVPRRILGIIPGMNGEDNSIHLDQPQQSQLQLCGFGGEWFDCRDVEGFLREKGVQITESSVFPSVKEVQNGK</sequence>
<gene>
    <name evidence="2" type="ORF">POLS_LOCUS3458</name>
</gene>
<keyword evidence="3" id="KW-1185">Reference proteome</keyword>
<reference evidence="2" key="1">
    <citation type="submission" date="2021-07" db="EMBL/GenBank/DDBJ databases">
        <authorList>
            <person name="Branca A.L. A."/>
        </authorList>
    </citation>
    <scope>NUCLEOTIDE SEQUENCE</scope>
</reference>
<dbReference type="Proteomes" id="UP001153618">
    <property type="component" value="Unassembled WGS sequence"/>
</dbReference>
<name>A0A9W4HLQ5_PENOL</name>
<organism evidence="2 3">
    <name type="scientific">Penicillium olsonii</name>
    <dbReference type="NCBI Taxonomy" id="99116"/>
    <lineage>
        <taxon>Eukaryota</taxon>
        <taxon>Fungi</taxon>
        <taxon>Dikarya</taxon>
        <taxon>Ascomycota</taxon>
        <taxon>Pezizomycotina</taxon>
        <taxon>Eurotiomycetes</taxon>
        <taxon>Eurotiomycetidae</taxon>
        <taxon>Eurotiales</taxon>
        <taxon>Aspergillaceae</taxon>
        <taxon>Penicillium</taxon>
    </lineage>
</organism>
<evidence type="ECO:0000256" key="1">
    <source>
        <dbReference type="SAM" id="MobiDB-lite"/>
    </source>
</evidence>
<comment type="caution">
    <text evidence="2">The sequence shown here is derived from an EMBL/GenBank/DDBJ whole genome shotgun (WGS) entry which is preliminary data.</text>
</comment>
<dbReference type="PANTHER" id="PTHR40618:SF1">
    <property type="entry name" value="B-ZIP TRANSCRIPTION FACTOR (EUROFUNG)"/>
    <property type="match status" value="1"/>
</dbReference>
<evidence type="ECO:0000313" key="3">
    <source>
        <dbReference type="Proteomes" id="UP001153618"/>
    </source>
</evidence>
<dbReference type="EMBL" id="CAJVOS010000017">
    <property type="protein sequence ID" value="CAG8058042.1"/>
    <property type="molecule type" value="Genomic_DNA"/>
</dbReference>
<dbReference type="AlphaFoldDB" id="A0A9W4HLQ5"/>
<proteinExistence type="predicted"/>
<feature type="compositionally biased region" description="Polar residues" evidence="1">
    <location>
        <begin position="81"/>
        <end position="94"/>
    </location>
</feature>
<dbReference type="OrthoDB" id="545169at2759"/>
<feature type="region of interest" description="Disordered" evidence="1">
    <location>
        <begin position="41"/>
        <end position="96"/>
    </location>
</feature>
<feature type="compositionally biased region" description="Polar residues" evidence="1">
    <location>
        <begin position="59"/>
        <end position="73"/>
    </location>
</feature>
<protein>
    <submittedName>
        <fullName evidence="2">Uncharacterized protein</fullName>
    </submittedName>
</protein>
<dbReference type="PANTHER" id="PTHR40618">
    <property type="entry name" value="B-ZIP TRANSCRIPTION FACTOR (EUROFUNG)-RELATED"/>
    <property type="match status" value="1"/>
</dbReference>
<accession>A0A9W4HLQ5</accession>